<dbReference type="OrthoDB" id="3296462at2"/>
<sequence length="138" mass="15214">MDDPHGWDETDEVAGRSLWEPDAREEPSLVRPYILTAGRTDSRVYLPLEAPIETLDPDKPTRWPSSDVRGQILTMCVDHPSVAEIAAKLSLPLGVARVLIGDLVAQGYVAVRGTLTDSTTVDERRELIGRTLRGLRAL</sequence>
<dbReference type="KEGG" id="mcee:MCEL_21600"/>
<evidence type="ECO:0000313" key="3">
    <source>
        <dbReference type="Proteomes" id="UP000466431"/>
    </source>
</evidence>
<dbReference type="AlphaFoldDB" id="A0A7I7RIW3"/>
<feature type="region of interest" description="Disordered" evidence="1">
    <location>
        <begin position="1"/>
        <end position="21"/>
    </location>
</feature>
<organism evidence="2 3">
    <name type="scientific">Mycolicibacterium celeriflavum</name>
    <name type="common">Mycobacterium celeriflavum</name>
    <dbReference type="NCBI Taxonomy" id="1249101"/>
    <lineage>
        <taxon>Bacteria</taxon>
        <taxon>Bacillati</taxon>
        <taxon>Actinomycetota</taxon>
        <taxon>Actinomycetes</taxon>
        <taxon>Mycobacteriales</taxon>
        <taxon>Mycobacteriaceae</taxon>
        <taxon>Mycolicibacterium</taxon>
    </lineage>
</organism>
<dbReference type="Pfam" id="PF05331">
    <property type="entry name" value="DUF742"/>
    <property type="match status" value="1"/>
</dbReference>
<name>A0A7I7RIW3_MYCCF</name>
<reference evidence="2 3" key="1">
    <citation type="journal article" date="2019" name="Emerg. Microbes Infect.">
        <title>Comprehensive subspecies identification of 175 nontuberculous mycobacteria species based on 7547 genomic profiles.</title>
        <authorList>
            <person name="Matsumoto Y."/>
            <person name="Kinjo T."/>
            <person name="Motooka D."/>
            <person name="Nabeya D."/>
            <person name="Jung N."/>
            <person name="Uechi K."/>
            <person name="Horii T."/>
            <person name="Iida T."/>
            <person name="Fujita J."/>
            <person name="Nakamura S."/>
        </authorList>
    </citation>
    <scope>NUCLEOTIDE SEQUENCE [LARGE SCALE GENOMIC DNA]</scope>
    <source>
        <strain evidence="2 3">JCM 18439</strain>
    </source>
</reference>
<dbReference type="EMBL" id="AP022591">
    <property type="protein sequence ID" value="BBY43865.1"/>
    <property type="molecule type" value="Genomic_DNA"/>
</dbReference>
<dbReference type="PANTHER" id="PTHR36221">
    <property type="entry name" value="DUF742 DOMAIN-CONTAINING PROTEIN"/>
    <property type="match status" value="1"/>
</dbReference>
<keyword evidence="3" id="KW-1185">Reference proteome</keyword>
<accession>A0A7I7RIW3</accession>
<protein>
    <recommendedName>
        <fullName evidence="4">DUF742 domain-containing protein</fullName>
    </recommendedName>
</protein>
<dbReference type="Proteomes" id="UP000466431">
    <property type="component" value="Chromosome"/>
</dbReference>
<evidence type="ECO:0000256" key="1">
    <source>
        <dbReference type="SAM" id="MobiDB-lite"/>
    </source>
</evidence>
<dbReference type="InterPro" id="IPR007995">
    <property type="entry name" value="DUF742"/>
</dbReference>
<dbReference type="PANTHER" id="PTHR36221:SF1">
    <property type="entry name" value="DUF742 DOMAIN-CONTAINING PROTEIN"/>
    <property type="match status" value="1"/>
</dbReference>
<gene>
    <name evidence="2" type="ORF">MCEL_21600</name>
</gene>
<dbReference type="RefSeq" id="WP_083000869.1">
    <property type="nucleotide sequence ID" value="NZ_AP022591.1"/>
</dbReference>
<evidence type="ECO:0000313" key="2">
    <source>
        <dbReference type="EMBL" id="BBY43865.1"/>
    </source>
</evidence>
<evidence type="ECO:0008006" key="4">
    <source>
        <dbReference type="Google" id="ProtNLM"/>
    </source>
</evidence>
<proteinExistence type="predicted"/>